<feature type="region of interest" description="Disordered" evidence="4">
    <location>
        <begin position="1194"/>
        <end position="1276"/>
    </location>
</feature>
<dbReference type="InterPro" id="IPR011006">
    <property type="entry name" value="CheY-like_superfamily"/>
</dbReference>
<dbReference type="GO" id="GO:0000156">
    <property type="term" value="F:phosphorelay response regulator activity"/>
    <property type="evidence" value="ECO:0007669"/>
    <property type="project" value="UniProtKB-ARBA"/>
</dbReference>
<keyword evidence="1 3" id="KW-0597">Phosphoprotein</keyword>
<evidence type="ECO:0000256" key="1">
    <source>
        <dbReference type="ARBA" id="ARBA00022553"/>
    </source>
</evidence>
<protein>
    <recommendedName>
        <fullName evidence="5">Response regulatory domain-containing protein</fullName>
    </recommendedName>
</protein>
<sequence length="1394" mass="151798">MAAPFNSDNTNILPKPRREGLALWTGWFHPHRRQWHDSPEPSPTLVGTLTRLVDFAAGSLPEPKHQPPFPSKTKSAAATAMPPSLSGAQYSIATPAAVCIARRCLLASALYALVLSVSHTVTLFGVLQSLQTLTESSQAVGDPKVFADPFPVCIRFAQEAATILSLLVAIFAIHRRTWSPSSITLSLIAFALLRDPVVHAVDTLHATVRQLDPQLHSSWHGAASLSTSQLLVGCAIRSWEGLGLAFQHGWENPPILPDAFEFLRRILASAVSPTSLAQATLNVPALLVLYCILRGAENDASALPQISCTESSTSAASSRDSTTPEPRICSKQFQPPQQQTPPRDSAVGQREPRLSSNNIESPLASRTSLWAAVATSQESNAWRDGTYYFGKELTNSVHAAKRAIDHAHVHPVMHEHYMHFVTFISALDTAIDNIEHIAWQLEHFESADGLAKNDSTLVKRLISRVLFDPVDLNERVGDAIANMADEKGLELIVNSSVQRGKTPEVFLVVGDEDYVRQILLQMLYPIVAKAPEYTRVEINLDLPPPWVAKEDPDHVALGEPRKFHMDVTWQLIYQQDVSLKYKPFFINDYMTKILKEMGGELRGPKPVPGSLNTNQYMVELAFEMEAIKYGKDMPNDLGLRLAKPVVHRQTDELYRFVETLRDVRVTILAPSRSTFTANIAQYTENWGMDLTYVATEDMDVIPGILSQLDENMPGYQAHGRLQILRNVIIINDDFGMLDVVINHRIENLIVGTLVIYFTSPQNHARMNEYAETTAEGHGELMPEVYVVTKPAGPCKLLQVLKWIMSDRPGEPHMDDPATDLKRRRRGGNLVVEGARSTRAPRIRGRRGESQPAVQQSPNLGASIPSMLPPADYTLSISSKRASRGGASNVISPTRSSYPDHFGSATSQSAGSTSSSNHSGHDPNSATSSGDKPSADKTTRISTPAQSPTKRPSAIMSVSTHDDEDDDRAPSNPRQRQTPAPVPHSHTTNSSLPPPTSSTPASISALLFSRIKVLIAEDNPINQTILSTFLRKRGISAAVAGNGQEAVRKFQQGVFHIILMDIIMPVMDGIQATRLIRSIERDRAVQANMYLQNGGSHDEKSNNLINTPDVVIVALTASSLPADRDAALQAGCNDYLIKPASLVWLERKILEWGAMQALIDYDTLLSYTPTVPPTSALPPQSAPFASSSTSSGLANAIAKQKMKKRQTSIHNYNRSPPSPTLNSSIDSSTAATTNSSMSTNSSTSAGSDMVLNGILSTPPSSHTTTSLDLPAKQDHNIRPRSVASAPGLLELPSPQFETVNHNHDHNLSPTINSGDSRHRHLTAPPLESDTSSKPEPNGSNGSTGAVLNGEVKHASIPQTTSSVPLGVEEDHTKNPFLGELLGEQTVQSPDPVVNL</sequence>
<dbReference type="STRING" id="109895.A0A507ECI2"/>
<accession>A0A507ECI2</accession>
<feature type="compositionally biased region" description="Low complexity" evidence="4">
    <location>
        <begin position="1254"/>
        <end position="1269"/>
    </location>
</feature>
<feature type="region of interest" description="Disordered" evidence="4">
    <location>
        <begin position="1291"/>
        <end position="1373"/>
    </location>
</feature>
<feature type="region of interest" description="Disordered" evidence="4">
    <location>
        <begin position="879"/>
        <end position="998"/>
    </location>
</feature>
<dbReference type="Gene3D" id="3.40.50.2300">
    <property type="match status" value="1"/>
</dbReference>
<feature type="region of interest" description="Disordered" evidence="4">
    <location>
        <begin position="309"/>
        <end position="359"/>
    </location>
</feature>
<organism evidence="6 7">
    <name type="scientific">Powellomyces hirtus</name>
    <dbReference type="NCBI Taxonomy" id="109895"/>
    <lineage>
        <taxon>Eukaryota</taxon>
        <taxon>Fungi</taxon>
        <taxon>Fungi incertae sedis</taxon>
        <taxon>Chytridiomycota</taxon>
        <taxon>Chytridiomycota incertae sedis</taxon>
        <taxon>Chytridiomycetes</taxon>
        <taxon>Spizellomycetales</taxon>
        <taxon>Powellomycetaceae</taxon>
        <taxon>Powellomyces</taxon>
    </lineage>
</organism>
<feature type="compositionally biased region" description="Polar residues" evidence="4">
    <location>
        <begin position="939"/>
        <end position="949"/>
    </location>
</feature>
<dbReference type="InterPro" id="IPR001789">
    <property type="entry name" value="Sig_transdc_resp-reg_receiver"/>
</dbReference>
<feature type="compositionally biased region" description="Low complexity" evidence="4">
    <location>
        <begin position="309"/>
        <end position="323"/>
    </location>
</feature>
<feature type="modified residue" description="4-aspartylphosphate" evidence="3">
    <location>
        <position position="1060"/>
    </location>
</feature>
<dbReference type="PANTHER" id="PTHR45339:SF1">
    <property type="entry name" value="HYBRID SIGNAL TRANSDUCTION HISTIDINE KINASE J"/>
    <property type="match status" value="1"/>
</dbReference>
<feature type="compositionally biased region" description="Low complexity" evidence="4">
    <location>
        <begin position="1221"/>
        <end position="1246"/>
    </location>
</feature>
<dbReference type="Pfam" id="PF00072">
    <property type="entry name" value="Response_reg"/>
    <property type="match status" value="1"/>
</dbReference>
<comment type="caution">
    <text evidence="6">The sequence shown here is derived from an EMBL/GenBank/DDBJ whole genome shotgun (WGS) entry which is preliminary data.</text>
</comment>
<evidence type="ECO:0000259" key="5">
    <source>
        <dbReference type="PROSITE" id="PS50110"/>
    </source>
</evidence>
<keyword evidence="7" id="KW-1185">Reference proteome</keyword>
<reference evidence="6 7" key="1">
    <citation type="journal article" date="2019" name="Sci. Rep.">
        <title>Comparative genomics of chytrid fungi reveal insights into the obligate biotrophic and pathogenic lifestyle of Synchytrium endobioticum.</title>
        <authorList>
            <person name="van de Vossenberg B.T.L.H."/>
            <person name="Warris S."/>
            <person name="Nguyen H.D.T."/>
            <person name="van Gent-Pelzer M.P.E."/>
            <person name="Joly D.L."/>
            <person name="van de Geest H.C."/>
            <person name="Bonants P.J.M."/>
            <person name="Smith D.S."/>
            <person name="Levesque C.A."/>
            <person name="van der Lee T.A.J."/>
        </authorList>
    </citation>
    <scope>NUCLEOTIDE SEQUENCE [LARGE SCALE GENOMIC DNA]</scope>
    <source>
        <strain evidence="6 7">CBS 809.83</strain>
    </source>
</reference>
<gene>
    <name evidence="6" type="ORF">PhCBS80983_g01022</name>
</gene>
<evidence type="ECO:0000313" key="6">
    <source>
        <dbReference type="EMBL" id="TPX61471.1"/>
    </source>
</evidence>
<dbReference type="Proteomes" id="UP000318582">
    <property type="component" value="Unassembled WGS sequence"/>
</dbReference>
<feature type="compositionally biased region" description="Polar residues" evidence="4">
    <location>
        <begin position="921"/>
        <end position="930"/>
    </location>
</feature>
<feature type="compositionally biased region" description="Low complexity" evidence="4">
    <location>
        <begin position="903"/>
        <end position="917"/>
    </location>
</feature>
<evidence type="ECO:0000313" key="7">
    <source>
        <dbReference type="Proteomes" id="UP000318582"/>
    </source>
</evidence>
<dbReference type="SMART" id="SM00448">
    <property type="entry name" value="REC"/>
    <property type="match status" value="1"/>
</dbReference>
<feature type="domain" description="Response regulatory" evidence="5">
    <location>
        <begin position="1011"/>
        <end position="1152"/>
    </location>
</feature>
<evidence type="ECO:0000256" key="3">
    <source>
        <dbReference type="PROSITE-ProRule" id="PRU00169"/>
    </source>
</evidence>
<proteinExistence type="predicted"/>
<dbReference type="SUPFAM" id="SSF52172">
    <property type="entry name" value="CheY-like"/>
    <property type="match status" value="1"/>
</dbReference>
<feature type="region of interest" description="Disordered" evidence="4">
    <location>
        <begin position="808"/>
        <end position="866"/>
    </location>
</feature>
<dbReference type="CDD" id="cd17546">
    <property type="entry name" value="REC_hyHK_CKI1_RcsC-like"/>
    <property type="match status" value="1"/>
</dbReference>
<feature type="compositionally biased region" description="Basic and acidic residues" evidence="4">
    <location>
        <begin position="808"/>
        <end position="820"/>
    </location>
</feature>
<keyword evidence="2" id="KW-0902">Two-component regulatory system</keyword>
<evidence type="ECO:0000256" key="2">
    <source>
        <dbReference type="ARBA" id="ARBA00023012"/>
    </source>
</evidence>
<dbReference type="FunFam" id="3.40.50.2300:FF:000146">
    <property type="entry name" value="Putative two-component response regulator SSK1p"/>
    <property type="match status" value="1"/>
</dbReference>
<dbReference type="PROSITE" id="PS50110">
    <property type="entry name" value="RESPONSE_REGULATORY"/>
    <property type="match status" value="1"/>
</dbReference>
<feature type="compositionally biased region" description="Low complexity" evidence="4">
    <location>
        <begin position="332"/>
        <end position="342"/>
    </location>
</feature>
<name>A0A507ECI2_9FUNG</name>
<dbReference type="PANTHER" id="PTHR45339">
    <property type="entry name" value="HYBRID SIGNAL TRANSDUCTION HISTIDINE KINASE J"/>
    <property type="match status" value="1"/>
</dbReference>
<evidence type="ECO:0000256" key="4">
    <source>
        <dbReference type="SAM" id="MobiDB-lite"/>
    </source>
</evidence>
<feature type="compositionally biased region" description="Polar residues" evidence="4">
    <location>
        <begin position="1327"/>
        <end position="1344"/>
    </location>
</feature>
<dbReference type="EMBL" id="QEAQ01000007">
    <property type="protein sequence ID" value="TPX61471.1"/>
    <property type="molecule type" value="Genomic_DNA"/>
</dbReference>